<dbReference type="EMBL" id="KB737665">
    <property type="protein sequence ID" value="ENN82972.1"/>
    <property type="molecule type" value="Genomic_DNA"/>
</dbReference>
<feature type="non-terminal residue" evidence="3">
    <location>
        <position position="101"/>
    </location>
</feature>
<name>N6UVQ1_DENPD</name>
<dbReference type="Pfam" id="PF00004">
    <property type="entry name" value="AAA"/>
    <property type="match status" value="1"/>
</dbReference>
<evidence type="ECO:0000256" key="2">
    <source>
        <dbReference type="ARBA" id="ARBA00022840"/>
    </source>
</evidence>
<gene>
    <name evidence="3" type="ORF">YQE_00663</name>
</gene>
<dbReference type="PANTHER" id="PTHR23073">
    <property type="entry name" value="26S PROTEASOME REGULATORY SUBUNIT"/>
    <property type="match status" value="1"/>
</dbReference>
<dbReference type="SUPFAM" id="SSF52540">
    <property type="entry name" value="P-loop containing nucleoside triphosphate hydrolases"/>
    <property type="match status" value="1"/>
</dbReference>
<dbReference type="InterPro" id="IPR050221">
    <property type="entry name" value="26S_Proteasome_ATPase"/>
</dbReference>
<dbReference type="GO" id="GO:0016887">
    <property type="term" value="F:ATP hydrolysis activity"/>
    <property type="evidence" value="ECO:0007669"/>
    <property type="project" value="InterPro"/>
</dbReference>
<dbReference type="InterPro" id="IPR003959">
    <property type="entry name" value="ATPase_AAA_core"/>
</dbReference>
<dbReference type="AlphaFoldDB" id="N6UVQ1"/>
<keyword evidence="1" id="KW-0547">Nucleotide-binding</keyword>
<protein>
    <submittedName>
        <fullName evidence="3">Uncharacterized protein</fullName>
    </submittedName>
</protein>
<dbReference type="Gene3D" id="3.40.50.300">
    <property type="entry name" value="P-loop containing nucleotide triphosphate hydrolases"/>
    <property type="match status" value="1"/>
</dbReference>
<evidence type="ECO:0000256" key="1">
    <source>
        <dbReference type="ARBA" id="ARBA00022741"/>
    </source>
</evidence>
<organism evidence="3">
    <name type="scientific">Dendroctonus ponderosae</name>
    <name type="common">Mountain pine beetle</name>
    <dbReference type="NCBI Taxonomy" id="77166"/>
    <lineage>
        <taxon>Eukaryota</taxon>
        <taxon>Metazoa</taxon>
        <taxon>Ecdysozoa</taxon>
        <taxon>Arthropoda</taxon>
        <taxon>Hexapoda</taxon>
        <taxon>Insecta</taxon>
        <taxon>Pterygota</taxon>
        <taxon>Neoptera</taxon>
        <taxon>Endopterygota</taxon>
        <taxon>Coleoptera</taxon>
        <taxon>Polyphaga</taxon>
        <taxon>Cucujiformia</taxon>
        <taxon>Curculionidae</taxon>
        <taxon>Scolytinae</taxon>
        <taxon>Dendroctonus</taxon>
    </lineage>
</organism>
<evidence type="ECO:0000313" key="3">
    <source>
        <dbReference type="EMBL" id="ENN82972.1"/>
    </source>
</evidence>
<reference evidence="3" key="1">
    <citation type="journal article" date="2013" name="Genome Biol.">
        <title>Draft genome of the mountain pine beetle, Dendroctonus ponderosae Hopkins, a major forest pest.</title>
        <authorList>
            <person name="Keeling C.I."/>
            <person name="Yuen M.M."/>
            <person name="Liao N.Y."/>
            <person name="Docking T.R."/>
            <person name="Chan S.K."/>
            <person name="Taylor G.A."/>
            <person name="Palmquist D.L."/>
            <person name="Jackman S.D."/>
            <person name="Nguyen A."/>
            <person name="Li M."/>
            <person name="Henderson H."/>
            <person name="Janes J.K."/>
            <person name="Zhao Y."/>
            <person name="Pandoh P."/>
            <person name="Moore R."/>
            <person name="Sperling F.A."/>
            <person name="Huber D.P."/>
            <person name="Birol I."/>
            <person name="Jones S.J."/>
            <person name="Bohlmann J."/>
        </authorList>
    </citation>
    <scope>NUCLEOTIDE SEQUENCE</scope>
</reference>
<dbReference type="HOGENOM" id="CLU_2294477_0_0_1"/>
<dbReference type="OrthoDB" id="27435at2759"/>
<sequence>MLEGLSVAGLDEETREIRELINAAFKSSSTNGFMHNKSVLLYGNTGTGKTTLAKFIAHTLRVNVVEISATYLYSKNSKSPEETVNKLFKSAIDKSLSVILL</sequence>
<keyword evidence="2" id="KW-0067">ATP-binding</keyword>
<dbReference type="GO" id="GO:0005524">
    <property type="term" value="F:ATP binding"/>
    <property type="evidence" value="ECO:0007669"/>
    <property type="project" value="UniProtKB-KW"/>
</dbReference>
<feature type="non-terminal residue" evidence="3">
    <location>
        <position position="1"/>
    </location>
</feature>
<dbReference type="InterPro" id="IPR027417">
    <property type="entry name" value="P-loop_NTPase"/>
</dbReference>
<accession>N6UVQ1</accession>
<proteinExistence type="predicted"/>